<name>A0A1I7UAW2_9PELO</name>
<accession>A0A1I7UAW2</accession>
<evidence type="ECO:0000313" key="1">
    <source>
        <dbReference type="Proteomes" id="UP000095282"/>
    </source>
</evidence>
<keyword evidence="1" id="KW-1185">Reference proteome</keyword>
<protein>
    <submittedName>
        <fullName evidence="2">F-box domain-containing protein</fullName>
    </submittedName>
</protein>
<dbReference type="WBParaSite" id="Csp11.Scaffold629.g16631.t1">
    <property type="protein sequence ID" value="Csp11.Scaffold629.g16631.t1"/>
    <property type="gene ID" value="Csp11.Scaffold629.g16631"/>
</dbReference>
<proteinExistence type="predicted"/>
<organism evidence="1 2">
    <name type="scientific">Caenorhabditis tropicalis</name>
    <dbReference type="NCBI Taxonomy" id="1561998"/>
    <lineage>
        <taxon>Eukaryota</taxon>
        <taxon>Metazoa</taxon>
        <taxon>Ecdysozoa</taxon>
        <taxon>Nematoda</taxon>
        <taxon>Chromadorea</taxon>
        <taxon>Rhabditida</taxon>
        <taxon>Rhabditina</taxon>
        <taxon>Rhabditomorpha</taxon>
        <taxon>Rhabditoidea</taxon>
        <taxon>Rhabditidae</taxon>
        <taxon>Peloderinae</taxon>
        <taxon>Caenorhabditis</taxon>
    </lineage>
</organism>
<reference evidence="2" key="1">
    <citation type="submission" date="2016-11" db="UniProtKB">
        <authorList>
            <consortium name="WormBaseParasite"/>
        </authorList>
    </citation>
    <scope>IDENTIFICATION</scope>
</reference>
<evidence type="ECO:0000313" key="2">
    <source>
        <dbReference type="WBParaSite" id="Csp11.Scaffold629.g16631.t1"/>
    </source>
</evidence>
<sequence>MFREDQEEKKEEKLEMLKKTFYSCQEKDDEEEEEEDDTINQMDCPVSINISQLPLKMFRRLVIDLNCSMSTVFRLCETTRNEPIRRRIWYHKLNRRIIKVFVEKRIKF</sequence>
<dbReference type="Proteomes" id="UP000095282">
    <property type="component" value="Unplaced"/>
</dbReference>
<dbReference type="AlphaFoldDB" id="A0A1I7UAW2"/>